<dbReference type="Proteomes" id="UP000053825">
    <property type="component" value="Unassembled WGS sequence"/>
</dbReference>
<dbReference type="GO" id="GO:0005634">
    <property type="term" value="C:nucleus"/>
    <property type="evidence" value="ECO:0007669"/>
    <property type="project" value="TreeGrafter"/>
</dbReference>
<dbReference type="AlphaFoldDB" id="A0A0L7RF69"/>
<dbReference type="OrthoDB" id="5876637at2759"/>
<organism evidence="2 3">
    <name type="scientific">Habropoda laboriosa</name>
    <dbReference type="NCBI Taxonomy" id="597456"/>
    <lineage>
        <taxon>Eukaryota</taxon>
        <taxon>Metazoa</taxon>
        <taxon>Ecdysozoa</taxon>
        <taxon>Arthropoda</taxon>
        <taxon>Hexapoda</taxon>
        <taxon>Insecta</taxon>
        <taxon>Pterygota</taxon>
        <taxon>Neoptera</taxon>
        <taxon>Endopterygota</taxon>
        <taxon>Hymenoptera</taxon>
        <taxon>Apocrita</taxon>
        <taxon>Aculeata</taxon>
        <taxon>Apoidea</taxon>
        <taxon>Anthophila</taxon>
        <taxon>Apidae</taxon>
        <taxon>Habropoda</taxon>
    </lineage>
</organism>
<reference evidence="2 3" key="1">
    <citation type="submission" date="2015-07" db="EMBL/GenBank/DDBJ databases">
        <title>The genome of Habropoda laboriosa.</title>
        <authorList>
            <person name="Pan H."/>
            <person name="Kapheim K."/>
        </authorList>
    </citation>
    <scope>NUCLEOTIDE SEQUENCE [LARGE SCALE GENOMIC DNA]</scope>
    <source>
        <strain evidence="2">0110345459</strain>
    </source>
</reference>
<sequence length="310" mass="36033">MGRKIPGKKHRGVKDPLQQQAKRQAELENKINAPPKDPVDQPIPKSLERIVKLKDAIKSGKVVRVNRTKRKKRKDALICVGRGNPKPLHPKAKPDKVVPIFEQRPGENEEKFMRRVNRETQAFINETAFENKYGVQVNRNLETGRVEGLSKCDITEFDKIQRVNAKHRNIKKKKKKTTEEPKMTKAEKRKEKLKLKKQKQLEEKIDDFDSFKDQVKFGEVVHEPPQLQVRPRKAETISTSKPGKKELLLHSVLKQNEKTKMDPKKATPIDRRGKRKNLPVGERRQLEKEQSDIIAQYRRLKAQWPTGVNN</sequence>
<name>A0A0L7RF69_9HYME</name>
<feature type="region of interest" description="Disordered" evidence="1">
    <location>
        <begin position="168"/>
        <end position="195"/>
    </location>
</feature>
<protein>
    <submittedName>
        <fullName evidence="2">Coiled-coil domain-containing protein 137</fullName>
    </submittedName>
</protein>
<dbReference type="EMBL" id="KQ414608">
    <property type="protein sequence ID" value="KOC69361.1"/>
    <property type="molecule type" value="Genomic_DNA"/>
</dbReference>
<feature type="compositionally biased region" description="Basic and acidic residues" evidence="1">
    <location>
        <begin position="177"/>
        <end position="190"/>
    </location>
</feature>
<evidence type="ECO:0000313" key="2">
    <source>
        <dbReference type="EMBL" id="KOC69361.1"/>
    </source>
</evidence>
<evidence type="ECO:0000256" key="1">
    <source>
        <dbReference type="SAM" id="MobiDB-lite"/>
    </source>
</evidence>
<feature type="region of interest" description="Disordered" evidence="1">
    <location>
        <begin position="1"/>
        <end position="44"/>
    </location>
</feature>
<proteinExistence type="predicted"/>
<dbReference type="InterPro" id="IPR026680">
    <property type="entry name" value="CCDC137"/>
</dbReference>
<dbReference type="PANTHER" id="PTHR21838:SF2">
    <property type="entry name" value="COILED-COIL DOMAIN-CONTAINING PROTEIN 137"/>
    <property type="match status" value="1"/>
</dbReference>
<keyword evidence="3" id="KW-1185">Reference proteome</keyword>
<feature type="compositionally biased region" description="Basic residues" evidence="1">
    <location>
        <begin position="1"/>
        <end position="12"/>
    </location>
</feature>
<feature type="region of interest" description="Disordered" evidence="1">
    <location>
        <begin position="225"/>
        <end position="289"/>
    </location>
</feature>
<feature type="compositionally biased region" description="Basic and acidic residues" evidence="1">
    <location>
        <begin position="255"/>
        <end position="271"/>
    </location>
</feature>
<accession>A0A0L7RF69</accession>
<gene>
    <name evidence="2" type="ORF">WH47_09319</name>
</gene>
<dbReference type="STRING" id="597456.A0A0L7RF69"/>
<dbReference type="PANTHER" id="PTHR21838">
    <property type="entry name" value="COILED-COIL DOMAIN-CONTAINING PROTEIN 137"/>
    <property type="match status" value="1"/>
</dbReference>
<evidence type="ECO:0000313" key="3">
    <source>
        <dbReference type="Proteomes" id="UP000053825"/>
    </source>
</evidence>